<sequence length="135" mass="14514">MKLKIKTYITGLSLLLISAVAFADIAVIVNPSNSASASQKDIKKIFLGKKTSMNPVDQNEGSAIRDSFYQKVAKKDAGQMKAYWSKMIFSGKAIPPAASSNDATVKTWVVNNPKGVGYIDSSAVDDTVKVLLTIK</sequence>
<gene>
    <name evidence="1" type="ORF">MNBD_GAMMA08-619</name>
</gene>
<dbReference type="EMBL" id="UOFH01000185">
    <property type="protein sequence ID" value="VAW61524.1"/>
    <property type="molecule type" value="Genomic_DNA"/>
</dbReference>
<dbReference type="Gene3D" id="3.40.190.10">
    <property type="entry name" value="Periplasmic binding protein-like II"/>
    <property type="match status" value="1"/>
</dbReference>
<proteinExistence type="predicted"/>
<dbReference type="SUPFAM" id="SSF53850">
    <property type="entry name" value="Periplasmic binding protein-like II"/>
    <property type="match status" value="1"/>
</dbReference>
<dbReference type="AlphaFoldDB" id="A0A3B0XZ19"/>
<organism evidence="1">
    <name type="scientific">hydrothermal vent metagenome</name>
    <dbReference type="NCBI Taxonomy" id="652676"/>
    <lineage>
        <taxon>unclassified sequences</taxon>
        <taxon>metagenomes</taxon>
        <taxon>ecological metagenomes</taxon>
    </lineage>
</organism>
<evidence type="ECO:0008006" key="2">
    <source>
        <dbReference type="Google" id="ProtNLM"/>
    </source>
</evidence>
<accession>A0A3B0XZ19</accession>
<evidence type="ECO:0000313" key="1">
    <source>
        <dbReference type="EMBL" id="VAW61524.1"/>
    </source>
</evidence>
<protein>
    <recommendedName>
        <fullName evidence="2">ABC-type phosphate transport system, periplasmic component</fullName>
    </recommendedName>
</protein>
<reference evidence="1" key="1">
    <citation type="submission" date="2018-06" db="EMBL/GenBank/DDBJ databases">
        <authorList>
            <person name="Zhirakovskaya E."/>
        </authorList>
    </citation>
    <scope>NUCLEOTIDE SEQUENCE</scope>
</reference>
<name>A0A3B0XZ19_9ZZZZ</name>